<reference evidence="7" key="1">
    <citation type="journal article" date="2016" name="Nat. Commun.">
        <title>The Gonium pectorale genome demonstrates co-option of cell cycle regulation during the evolution of multicellularity.</title>
        <authorList>
            <person name="Hanschen E.R."/>
            <person name="Marriage T.N."/>
            <person name="Ferris P.J."/>
            <person name="Hamaji T."/>
            <person name="Toyoda A."/>
            <person name="Fujiyama A."/>
            <person name="Neme R."/>
            <person name="Noguchi H."/>
            <person name="Minakuchi Y."/>
            <person name="Suzuki M."/>
            <person name="Kawai-Toyooka H."/>
            <person name="Smith D.R."/>
            <person name="Sparks H."/>
            <person name="Anderson J."/>
            <person name="Bakaric R."/>
            <person name="Luria V."/>
            <person name="Karger A."/>
            <person name="Kirschner M.W."/>
            <person name="Durand P.M."/>
            <person name="Michod R.E."/>
            <person name="Nozaki H."/>
            <person name="Olson B.J."/>
        </authorList>
    </citation>
    <scope>NUCLEOTIDE SEQUENCE [LARGE SCALE GENOMIC DNA]</scope>
    <source>
        <strain evidence="7">NIES-2863</strain>
    </source>
</reference>
<dbReference type="SUPFAM" id="SSF53448">
    <property type="entry name" value="Nucleotide-diphospho-sugar transferases"/>
    <property type="match status" value="1"/>
</dbReference>
<proteinExistence type="inferred from homology"/>
<sequence>MILRLRQLRASFDPTRIDGPSNKTQPTTPHGDGLFECSAGAAYGGDGGGSGRVPNSSAADPWVSRDHVCVCIGVDEDDKRLRERLAEIESVFEGLDVRVVTFAAADLRARPPGPVCWMWGVLAQEAVRVQHATHFVLLGDDTRMTPVGWPRDVLRTFAATNGGGGTGGGADSPAHESTAPSPAGAADAAASGPAPPLAPPSPGWISRRRRPLRCLVLMDAADPGYPSFPVIASEHLQVFGALFPEDLFVNQMGDPFLAELHRRLGGLGLAADVTVHNGTGGIQLPDDDGYVPPRYTRTYPPLEQLLRALEEWTARGAAAWGPGPTTVDVLVPCGRANPGAIRRIVEACSRGGDDCGHGDDGLAAPPDYDVRFGCVVDAADPAHLPADLRAEIGRIRDEHVGRMRLRFNGANMGASCTRNRLMDESLAQILVLLDGDVEPLPGCVAAYVRAAREHPEAQGFVGPTFLPSAGSVWAHAVHMSDVTFFWSAPANETIRRRPDGSRYLPWAVTANLAVRNTAQRFNERFPRTGGGEDIDFCLRACPGWLLAVPQAACRHPIWGNGRPDITRFGRWAVGDGRLISMYPRLTYRAAPNACELLLPLLLLALTAAAAAFMTTATAAAATTAKPRGTLRIVLRWVAPAAALCGCWWQRVAAAAAAAAMAVAASELALELVRHVFNRARLARHPCPSWSLRLRAAVIAAAVRNVSEAGRLYGHVTRAMSYPGAIAAGVTADGAGAGGGEGGAQQQGGGVRRILSLYGKRFDWFCGLDRSIVRMEQLRAAVRCAVHVSAGAWAAAAALAATAPPPPAGLLRDGATLRRPLAAAFATVFIAACAVVTWRE</sequence>
<feature type="compositionally biased region" description="Gly residues" evidence="4">
    <location>
        <begin position="161"/>
        <end position="170"/>
    </location>
</feature>
<dbReference type="EMBL" id="LSYV01000046">
    <property type="protein sequence ID" value="KXZ46233.1"/>
    <property type="molecule type" value="Genomic_DNA"/>
</dbReference>
<feature type="region of interest" description="Disordered" evidence="4">
    <location>
        <begin position="158"/>
        <end position="205"/>
    </location>
</feature>
<dbReference type="AlphaFoldDB" id="A0A150G8Y8"/>
<protein>
    <submittedName>
        <fullName evidence="6">Uncharacterized protein</fullName>
    </submittedName>
</protein>
<feature type="transmembrane region" description="Helical" evidence="5">
    <location>
        <begin position="779"/>
        <end position="800"/>
    </location>
</feature>
<feature type="region of interest" description="Disordered" evidence="4">
    <location>
        <begin position="13"/>
        <end position="36"/>
    </location>
</feature>
<evidence type="ECO:0000313" key="6">
    <source>
        <dbReference type="EMBL" id="KXZ46233.1"/>
    </source>
</evidence>
<evidence type="ECO:0000256" key="2">
    <source>
        <dbReference type="ARBA" id="ARBA00022676"/>
    </source>
</evidence>
<feature type="compositionally biased region" description="Pro residues" evidence="4">
    <location>
        <begin position="193"/>
        <end position="202"/>
    </location>
</feature>
<dbReference type="GO" id="GO:0016757">
    <property type="term" value="F:glycosyltransferase activity"/>
    <property type="evidence" value="ECO:0007669"/>
    <property type="project" value="UniProtKB-KW"/>
</dbReference>
<feature type="transmembrane region" description="Helical" evidence="5">
    <location>
        <begin position="820"/>
        <end position="837"/>
    </location>
</feature>
<keyword evidence="7" id="KW-1185">Reference proteome</keyword>
<keyword evidence="2" id="KW-0328">Glycosyltransferase</keyword>
<feature type="compositionally biased region" description="Low complexity" evidence="4">
    <location>
        <begin position="179"/>
        <end position="192"/>
    </location>
</feature>
<feature type="transmembrane region" description="Helical" evidence="5">
    <location>
        <begin position="596"/>
        <end position="620"/>
    </location>
</feature>
<evidence type="ECO:0000313" key="7">
    <source>
        <dbReference type="Proteomes" id="UP000075714"/>
    </source>
</evidence>
<dbReference type="STRING" id="33097.A0A150G8Y8"/>
<comment type="caution">
    <text evidence="6">The sequence shown here is derived from an EMBL/GenBank/DDBJ whole genome shotgun (WGS) entry which is preliminary data.</text>
</comment>
<accession>A0A150G8Y8</accession>
<name>A0A150G8Y8_GONPE</name>
<dbReference type="Gene3D" id="3.90.550.10">
    <property type="entry name" value="Spore Coat Polysaccharide Biosynthesis Protein SpsA, Chain A"/>
    <property type="match status" value="1"/>
</dbReference>
<comment type="similarity">
    <text evidence="1">Belongs to the glycosyltransferase 2 family.</text>
</comment>
<evidence type="ECO:0000256" key="1">
    <source>
        <dbReference type="ARBA" id="ARBA00006739"/>
    </source>
</evidence>
<gene>
    <name evidence="6" type="ORF">GPECTOR_45g103</name>
</gene>
<dbReference type="PANTHER" id="PTHR43179">
    <property type="entry name" value="RHAMNOSYLTRANSFERASE WBBL"/>
    <property type="match status" value="1"/>
</dbReference>
<dbReference type="OrthoDB" id="546768at2759"/>
<dbReference type="PANTHER" id="PTHR43179:SF12">
    <property type="entry name" value="GALACTOFURANOSYLTRANSFERASE GLFT2"/>
    <property type="match status" value="1"/>
</dbReference>
<evidence type="ECO:0000256" key="3">
    <source>
        <dbReference type="ARBA" id="ARBA00022679"/>
    </source>
</evidence>
<evidence type="ECO:0000256" key="5">
    <source>
        <dbReference type="SAM" id="Phobius"/>
    </source>
</evidence>
<keyword evidence="3" id="KW-0808">Transferase</keyword>
<keyword evidence="5" id="KW-1133">Transmembrane helix</keyword>
<organism evidence="6 7">
    <name type="scientific">Gonium pectorale</name>
    <name type="common">Green alga</name>
    <dbReference type="NCBI Taxonomy" id="33097"/>
    <lineage>
        <taxon>Eukaryota</taxon>
        <taxon>Viridiplantae</taxon>
        <taxon>Chlorophyta</taxon>
        <taxon>core chlorophytes</taxon>
        <taxon>Chlorophyceae</taxon>
        <taxon>CS clade</taxon>
        <taxon>Chlamydomonadales</taxon>
        <taxon>Volvocaceae</taxon>
        <taxon>Gonium</taxon>
    </lineage>
</organism>
<evidence type="ECO:0000256" key="4">
    <source>
        <dbReference type="SAM" id="MobiDB-lite"/>
    </source>
</evidence>
<keyword evidence="5" id="KW-0812">Transmembrane</keyword>
<keyword evidence="5" id="KW-0472">Membrane</keyword>
<dbReference type="Proteomes" id="UP000075714">
    <property type="component" value="Unassembled WGS sequence"/>
</dbReference>
<dbReference type="InterPro" id="IPR029044">
    <property type="entry name" value="Nucleotide-diphossugar_trans"/>
</dbReference>